<dbReference type="EMBL" id="MSCW01000009">
    <property type="protein sequence ID" value="ONF42613.1"/>
    <property type="molecule type" value="Genomic_DNA"/>
</dbReference>
<reference evidence="1 2" key="1">
    <citation type="submission" date="2016-12" db="EMBL/GenBank/DDBJ databases">
        <title>Marinobacter lutaoensis whole genome sequencing.</title>
        <authorList>
            <person name="Verma A."/>
            <person name="Krishnamurthi S."/>
        </authorList>
    </citation>
    <scope>NUCLEOTIDE SEQUENCE [LARGE SCALE GENOMIC DNA]</scope>
    <source>
        <strain evidence="1 2">T5054</strain>
    </source>
</reference>
<dbReference type="AlphaFoldDB" id="A0A1V2DPM9"/>
<dbReference type="RefSeq" id="WP_076725563.1">
    <property type="nucleotide sequence ID" value="NZ_MSCW01000009.1"/>
</dbReference>
<keyword evidence="2" id="KW-1185">Reference proteome</keyword>
<evidence type="ECO:0000313" key="2">
    <source>
        <dbReference type="Proteomes" id="UP000189339"/>
    </source>
</evidence>
<proteinExistence type="predicted"/>
<protein>
    <submittedName>
        <fullName evidence="1">Uncharacterized protein</fullName>
    </submittedName>
</protein>
<comment type="caution">
    <text evidence="1">The sequence shown here is derived from an EMBL/GenBank/DDBJ whole genome shotgun (WGS) entry which is preliminary data.</text>
</comment>
<name>A0A1V2DPM9_9GAMM</name>
<dbReference type="Proteomes" id="UP000189339">
    <property type="component" value="Unassembled WGS sequence"/>
</dbReference>
<accession>A0A1V2DPM9</accession>
<evidence type="ECO:0000313" key="1">
    <source>
        <dbReference type="EMBL" id="ONF42613.1"/>
    </source>
</evidence>
<dbReference type="OrthoDB" id="6354133at2"/>
<sequence>MIQHLNIDDELEEIIIPKSWETIGAASQLALLDTEADTPDLTEADREQLCQGVLGDLRRTFREICEQATRVRERVMADGLKGYPAIMARPLADDENSARAIATAALQDFFFHDGQDVKETTVYTGAIACSRETLGALLELNRRKDCFKKGMKRLRVLLTDHQARTEMEKIYSALLPEAPVNVSRKEAGAMVRNCIHRRLNIRQLERAVPVVPVCPDRIRWKHTIVPSTLRISRHALIEVLESRQNTDIQARFDLETVAGCADPEFQWKKGENEDCRIAVYCRSAVADNDEKWDIKNLSFKGRVPVFYLAPALAMYIPKPKPRKNASAKNRKPELVFQHDLDQRHERTGTTLKESFLMSMDVRRYRKYAESAGASVVQR</sequence>
<gene>
    <name evidence="1" type="ORF">BTO32_15520</name>
</gene>
<organism evidence="1 2">
    <name type="scientific">Marinobacter lutaoensis</name>
    <dbReference type="NCBI Taxonomy" id="135739"/>
    <lineage>
        <taxon>Bacteria</taxon>
        <taxon>Pseudomonadati</taxon>
        <taxon>Pseudomonadota</taxon>
        <taxon>Gammaproteobacteria</taxon>
        <taxon>Pseudomonadales</taxon>
        <taxon>Marinobacteraceae</taxon>
        <taxon>Marinobacter</taxon>
    </lineage>
</organism>